<sequence length="106" mass="11508">MKRTIRTGCLLLALAPLLAQAQIKPAAPTATDNEAIRQRLSTHPIDSKGPAQPVPPAKPVAPTRVYDRNGRVLHGMKPAGPNRVMDTRTGRYHDTVPSGDGQRIER</sequence>
<comment type="caution">
    <text evidence="3">The sequence shown here is derived from an EMBL/GenBank/DDBJ whole genome shotgun (WGS) entry which is preliminary data.</text>
</comment>
<protein>
    <submittedName>
        <fullName evidence="3">Classical arabinogalactan protein 4</fullName>
    </submittedName>
</protein>
<feature type="signal peptide" evidence="2">
    <location>
        <begin position="1"/>
        <end position="21"/>
    </location>
</feature>
<keyword evidence="4" id="KW-1185">Reference proteome</keyword>
<reference evidence="3 4" key="1">
    <citation type="submission" date="2022-10" db="EMBL/GenBank/DDBJ databases">
        <title>Xanthomonas sp. H13-6.</title>
        <authorList>
            <person name="Liu X."/>
            <person name="Deng Z."/>
            <person name="Jiang Y."/>
            <person name="Yu T."/>
            <person name="Ai J."/>
        </authorList>
    </citation>
    <scope>NUCLEOTIDE SEQUENCE [LARGE SCALE GENOMIC DNA]</scope>
    <source>
        <strain evidence="3 4">H13-6</strain>
    </source>
</reference>
<dbReference type="Proteomes" id="UP001209922">
    <property type="component" value="Unassembled WGS sequence"/>
</dbReference>
<organism evidence="3 4">
    <name type="scientific">Xanthomonas chitinilytica</name>
    <dbReference type="NCBI Taxonomy" id="2989819"/>
    <lineage>
        <taxon>Bacteria</taxon>
        <taxon>Pseudomonadati</taxon>
        <taxon>Pseudomonadota</taxon>
        <taxon>Gammaproteobacteria</taxon>
        <taxon>Lysobacterales</taxon>
        <taxon>Lysobacteraceae</taxon>
        <taxon>Xanthomonas</taxon>
    </lineage>
</organism>
<name>A0ABT3JTC3_9XANT</name>
<accession>A0ABT3JTC3</accession>
<evidence type="ECO:0000313" key="4">
    <source>
        <dbReference type="Proteomes" id="UP001209922"/>
    </source>
</evidence>
<proteinExistence type="predicted"/>
<evidence type="ECO:0000313" key="3">
    <source>
        <dbReference type="EMBL" id="MCW4471685.1"/>
    </source>
</evidence>
<feature type="chain" id="PRO_5045485231" evidence="2">
    <location>
        <begin position="22"/>
        <end position="106"/>
    </location>
</feature>
<evidence type="ECO:0000256" key="2">
    <source>
        <dbReference type="SAM" id="SignalP"/>
    </source>
</evidence>
<keyword evidence="2" id="KW-0732">Signal</keyword>
<gene>
    <name evidence="3" type="ORF">OK345_04085</name>
</gene>
<feature type="region of interest" description="Disordered" evidence="1">
    <location>
        <begin position="25"/>
        <end position="106"/>
    </location>
</feature>
<evidence type="ECO:0000256" key="1">
    <source>
        <dbReference type="SAM" id="MobiDB-lite"/>
    </source>
</evidence>
<dbReference type="EMBL" id="JAPCHY010000003">
    <property type="protein sequence ID" value="MCW4471685.1"/>
    <property type="molecule type" value="Genomic_DNA"/>
</dbReference>
<feature type="compositionally biased region" description="Basic and acidic residues" evidence="1">
    <location>
        <begin position="85"/>
        <end position="94"/>
    </location>
</feature>
<dbReference type="RefSeq" id="WP_265126648.1">
    <property type="nucleotide sequence ID" value="NZ_JAPCHY010000003.1"/>
</dbReference>